<dbReference type="Proteomes" id="UP001162992">
    <property type="component" value="Chromosome 19"/>
</dbReference>
<name>A0ACC2ATE1_DIPCM</name>
<gene>
    <name evidence="1" type="ORF">O6H91_19G023800</name>
</gene>
<comment type="caution">
    <text evidence="1">The sequence shown here is derived from an EMBL/GenBank/DDBJ whole genome shotgun (WGS) entry which is preliminary data.</text>
</comment>
<proteinExistence type="predicted"/>
<evidence type="ECO:0000313" key="1">
    <source>
        <dbReference type="EMBL" id="KAJ7520808.1"/>
    </source>
</evidence>
<organism evidence="1 2">
    <name type="scientific">Diphasiastrum complanatum</name>
    <name type="common">Issler's clubmoss</name>
    <name type="synonym">Lycopodium complanatum</name>
    <dbReference type="NCBI Taxonomy" id="34168"/>
    <lineage>
        <taxon>Eukaryota</taxon>
        <taxon>Viridiplantae</taxon>
        <taxon>Streptophyta</taxon>
        <taxon>Embryophyta</taxon>
        <taxon>Tracheophyta</taxon>
        <taxon>Lycopodiopsida</taxon>
        <taxon>Lycopodiales</taxon>
        <taxon>Lycopodiaceae</taxon>
        <taxon>Lycopodioideae</taxon>
        <taxon>Diphasiastrum</taxon>
    </lineage>
</organism>
<evidence type="ECO:0000313" key="2">
    <source>
        <dbReference type="Proteomes" id="UP001162992"/>
    </source>
</evidence>
<keyword evidence="2" id="KW-1185">Reference proteome</keyword>
<protein>
    <submittedName>
        <fullName evidence="1">Uncharacterized protein</fullName>
    </submittedName>
</protein>
<sequence length="763" mass="86614">MQEKIMAIVSKRKDRSAKAAVSSAGKVQLRSGTGDSDAEESDLSIQLPSDIEDYASDIENLESEEDEGQGDAAAAAGDDDDEYEEGPSAGEDEDIADGNLRDIDDAMLDFMQEHSARVDNGTGSSAHPSDDEASERDGDLHPSAVESDSSEDEIPSRNTVGDVPFVWYDNEEHIGYDIFGKKLRKKERRNQLDSFLARSDDLKDWRKVYDEYNDEEVQLTSEEIDMIRRIRQGRIPHAEVNPHESYVDWFTWEDKGHPLSSAPEPKRRFIPSKWEAKKVVKLVRALRKGWLKLETPKEKPRFYMLWGDDLRITENTANGLAYVPAPKTKLPGHEESYNPPFEYIPTQEEVNSYQLMYEEDRPKFLPRKFDSLRMVPAYADFIKERFERCLDLYLCPRSRKKRINIDPEILVPKLPKPKDLQPFPTVCFLEYRGHVGAICSISTEPSGQWLVSASYDGTVRLWEVQTGRCCRVWNMNGRVHHVSWNPNPQLSIIAVSVEREIVLLDTNVGDEAAQANVSSLLTVKDSLSVASAEKDSLVTWTKHDLYQAIKITHQQSVASVSWHHKGDYFASVSPEGHTRAVLVHQLSKQQTQNPFRKHHGHVVSVLFHPLRPFLFVATKMHVRVYNLAKQQLSKKLMPGFHELSTMAVHPSGDNLIVGSKENKLCWFDMDLSVKPYKTLKNHEQDISAVAFHNSYPLFASCSLDGTAHVFHGMVYSDLLQNPLIVPLKILHGHQKGVLDCKFHPQQPWLFTAGGDAIVRLYCN</sequence>
<reference evidence="2" key="1">
    <citation type="journal article" date="2024" name="Proc. Natl. Acad. Sci. U.S.A.">
        <title>Extraordinary preservation of gene collinearity over three hundred million years revealed in homosporous lycophytes.</title>
        <authorList>
            <person name="Li C."/>
            <person name="Wickell D."/>
            <person name="Kuo L.Y."/>
            <person name="Chen X."/>
            <person name="Nie B."/>
            <person name="Liao X."/>
            <person name="Peng D."/>
            <person name="Ji J."/>
            <person name="Jenkins J."/>
            <person name="Williams M."/>
            <person name="Shu S."/>
            <person name="Plott C."/>
            <person name="Barry K."/>
            <person name="Rajasekar S."/>
            <person name="Grimwood J."/>
            <person name="Han X."/>
            <person name="Sun S."/>
            <person name="Hou Z."/>
            <person name="He W."/>
            <person name="Dai G."/>
            <person name="Sun C."/>
            <person name="Schmutz J."/>
            <person name="Leebens-Mack J.H."/>
            <person name="Li F.W."/>
            <person name="Wang L."/>
        </authorList>
    </citation>
    <scope>NUCLEOTIDE SEQUENCE [LARGE SCALE GENOMIC DNA]</scope>
    <source>
        <strain evidence="2">cv. PW_Plant_1</strain>
    </source>
</reference>
<accession>A0ACC2ATE1</accession>
<dbReference type="EMBL" id="CM055110">
    <property type="protein sequence ID" value="KAJ7520808.1"/>
    <property type="molecule type" value="Genomic_DNA"/>
</dbReference>